<dbReference type="SUPFAM" id="SSF88697">
    <property type="entry name" value="PUA domain-like"/>
    <property type="match status" value="1"/>
</dbReference>
<reference evidence="3" key="1">
    <citation type="submission" date="2019-02" db="EMBL/GenBank/DDBJ databases">
        <title>Structural and Functional analysis of Lanthipeptide from Bacillus thuringiensis serovar andalousiensis B23193.</title>
        <authorList>
            <person name="Andreeva J.V."/>
            <person name="Grigoreva A."/>
        </authorList>
    </citation>
    <scope>NUCLEOTIDE SEQUENCE [LARGE SCALE GENOMIC DNA]</scope>
    <source>
        <strain evidence="3">B23193</strain>
    </source>
</reference>
<protein>
    <submittedName>
        <fullName evidence="2">ASCH domain-containing protein</fullName>
    </submittedName>
</protein>
<accession>A0A858MQ97</accession>
<dbReference type="Gene3D" id="3.10.400.10">
    <property type="entry name" value="Sulfate adenylyltransferase"/>
    <property type="match status" value="1"/>
</dbReference>
<dbReference type="InterPro" id="IPR015947">
    <property type="entry name" value="PUA-like_sf"/>
</dbReference>
<dbReference type="InterPro" id="IPR009326">
    <property type="entry name" value="DUF984"/>
</dbReference>
<dbReference type="PANTHER" id="PTHR39203:SF1">
    <property type="entry name" value="CYTOPLASMIC PROTEIN"/>
    <property type="match status" value="1"/>
</dbReference>
<feature type="domain" description="ASCH" evidence="1">
    <location>
        <begin position="27"/>
        <end position="151"/>
    </location>
</feature>
<proteinExistence type="predicted"/>
<dbReference type="InterPro" id="IPR007374">
    <property type="entry name" value="ASCH_domain"/>
</dbReference>
<dbReference type="RefSeq" id="WP_172556147.1">
    <property type="nucleotide sequence ID" value="NZ_CP035727.2"/>
</dbReference>
<dbReference type="AlphaFoldDB" id="A0A858MQ97"/>
<dbReference type="PANTHER" id="PTHR39203">
    <property type="entry name" value="CYTOPLASMIC PROTEIN-RELATED"/>
    <property type="match status" value="1"/>
</dbReference>
<sequence>MSVNKIEEYWHMYARENELNISVPDAWVFGDGSKEMRDELRGLVVKGTQTGTYVAYCVYGLEGEEIQKFGQYDIVLAGDNTRLAIIKYTEIDFLKMNEVTSDFSRSEGTGDLSYDYWYSERFEFSTWELSPYRLTFAPDLLLIYQTFRVMDVYRDRV</sequence>
<dbReference type="Pfam" id="PF04266">
    <property type="entry name" value="ASCH"/>
    <property type="match status" value="1"/>
</dbReference>
<evidence type="ECO:0000313" key="2">
    <source>
        <dbReference type="EMBL" id="QIW22677.2"/>
    </source>
</evidence>
<evidence type="ECO:0000259" key="1">
    <source>
        <dbReference type="SMART" id="SM01022"/>
    </source>
</evidence>
<organism evidence="2 3">
    <name type="scientific">Bacillus thuringiensis serovar andalousiensis</name>
    <dbReference type="NCBI Taxonomy" id="257985"/>
    <lineage>
        <taxon>Bacteria</taxon>
        <taxon>Bacillati</taxon>
        <taxon>Bacillota</taxon>
        <taxon>Bacilli</taxon>
        <taxon>Bacillales</taxon>
        <taxon>Bacillaceae</taxon>
        <taxon>Bacillus</taxon>
        <taxon>Bacillus cereus group</taxon>
    </lineage>
</organism>
<dbReference type="SMART" id="SM01022">
    <property type="entry name" value="ASCH"/>
    <property type="match status" value="1"/>
</dbReference>
<name>A0A858MQ97_BACTU</name>
<evidence type="ECO:0000313" key="3">
    <source>
        <dbReference type="Proteomes" id="UP000501374"/>
    </source>
</evidence>
<dbReference type="Proteomes" id="UP000501374">
    <property type="component" value="Chromosome"/>
</dbReference>
<dbReference type="EMBL" id="CP035727">
    <property type="protein sequence ID" value="QIW22677.2"/>
    <property type="molecule type" value="Genomic_DNA"/>
</dbReference>
<gene>
    <name evidence="2" type="ORF">EVG22_29210</name>
</gene>
<dbReference type="PIRSF" id="PIRSF021320">
    <property type="entry name" value="DUF984"/>
    <property type="match status" value="1"/>
</dbReference>